<proteinExistence type="predicted"/>
<dbReference type="Proteomes" id="UP001562357">
    <property type="component" value="Unassembled WGS sequence"/>
</dbReference>
<feature type="region of interest" description="Disordered" evidence="1">
    <location>
        <begin position="67"/>
        <end position="152"/>
    </location>
</feature>
<evidence type="ECO:0000313" key="3">
    <source>
        <dbReference type="Proteomes" id="UP001562357"/>
    </source>
</evidence>
<dbReference type="EMBL" id="BAAFGZ010000019">
    <property type="protein sequence ID" value="GAB0132504.1"/>
    <property type="molecule type" value="Genomic_DNA"/>
</dbReference>
<reference evidence="3" key="1">
    <citation type="submission" date="2024-06" db="EMBL/GenBank/DDBJ databases">
        <title>Draft Genome Sequences of Epichloe bromicola Strains Isolated from Elymus ciliaris.</title>
        <authorList>
            <consortium name="Epichloe bromicola genome sequencing consortium"/>
            <person name="Miura A."/>
            <person name="Imano S."/>
            <person name="Ashida A."/>
            <person name="Sato I."/>
            <person name="Chiba S."/>
            <person name="Tanaka A."/>
            <person name="Camagna M."/>
            <person name="Takemoto D."/>
        </authorList>
    </citation>
    <scope>NUCLEOTIDE SEQUENCE [LARGE SCALE GENOMIC DNA]</scope>
    <source>
        <strain evidence="3">DP</strain>
    </source>
</reference>
<comment type="caution">
    <text evidence="2">The sequence shown here is derived from an EMBL/GenBank/DDBJ whole genome shotgun (WGS) entry which is preliminary data.</text>
</comment>
<feature type="compositionally biased region" description="Acidic residues" evidence="1">
    <location>
        <begin position="100"/>
        <end position="109"/>
    </location>
</feature>
<evidence type="ECO:0000313" key="2">
    <source>
        <dbReference type="EMBL" id="GAB0132504.1"/>
    </source>
</evidence>
<keyword evidence="3" id="KW-1185">Reference proteome</keyword>
<evidence type="ECO:0008006" key="4">
    <source>
        <dbReference type="Google" id="ProtNLM"/>
    </source>
</evidence>
<gene>
    <name evidence="2" type="primary">g938</name>
    <name evidence="2" type="ORF">EsDP_00000938</name>
</gene>
<name>A0ABQ0CGF1_9HYPO</name>
<feature type="compositionally biased region" description="Basic and acidic residues" evidence="1">
    <location>
        <begin position="124"/>
        <end position="152"/>
    </location>
</feature>
<accession>A0ABQ0CGF1</accession>
<evidence type="ECO:0000256" key="1">
    <source>
        <dbReference type="SAM" id="MobiDB-lite"/>
    </source>
</evidence>
<sequence>MGSSAASGARQPRGQPWTQEAKYQLLLRIIAQLREGGKPIDWQKIDLPGRTTKSLQNTWSLIKKSIDEFEERGEGEGNPPSKSATPRKGPSKARAMAFEEAQEDDDDEEVPGKNQMAGCKVKRLKNEPKYDSQDDEIVFKKEPKREDCEDEM</sequence>
<protein>
    <recommendedName>
        <fullName evidence="4">Myb-like domain-containing protein</fullName>
    </recommendedName>
</protein>
<organism evidence="2 3">
    <name type="scientific">Epichloe bromicola</name>
    <dbReference type="NCBI Taxonomy" id="79588"/>
    <lineage>
        <taxon>Eukaryota</taxon>
        <taxon>Fungi</taxon>
        <taxon>Dikarya</taxon>
        <taxon>Ascomycota</taxon>
        <taxon>Pezizomycotina</taxon>
        <taxon>Sordariomycetes</taxon>
        <taxon>Hypocreomycetidae</taxon>
        <taxon>Hypocreales</taxon>
        <taxon>Clavicipitaceae</taxon>
        <taxon>Epichloe</taxon>
    </lineage>
</organism>